<proteinExistence type="predicted"/>
<dbReference type="PANTHER" id="PTHR47942">
    <property type="entry name" value="TETRATRICOPEPTIDE REPEAT (TPR)-LIKE SUPERFAMILY PROTEIN-RELATED"/>
    <property type="match status" value="1"/>
</dbReference>
<organism evidence="3">
    <name type="scientific">Proboscia inermis</name>
    <dbReference type="NCBI Taxonomy" id="420281"/>
    <lineage>
        <taxon>Eukaryota</taxon>
        <taxon>Sar</taxon>
        <taxon>Stramenopiles</taxon>
        <taxon>Ochrophyta</taxon>
        <taxon>Bacillariophyta</taxon>
        <taxon>Coscinodiscophyceae</taxon>
        <taxon>Rhizosoleniophycidae</taxon>
        <taxon>Rhizosoleniales</taxon>
        <taxon>Rhizosoleniaceae</taxon>
        <taxon>Proboscia</taxon>
    </lineage>
</organism>
<name>A0A6T8J5U1_9STRA</name>
<evidence type="ECO:0000313" key="3">
    <source>
        <dbReference type="EMBL" id="CAD8413454.1"/>
    </source>
</evidence>
<dbReference type="NCBIfam" id="TIGR00756">
    <property type="entry name" value="PPR"/>
    <property type="match status" value="1"/>
</dbReference>
<keyword evidence="1" id="KW-0677">Repeat</keyword>
<dbReference type="InterPro" id="IPR051222">
    <property type="entry name" value="PPR/CCM1_RNA-binding"/>
</dbReference>
<dbReference type="Pfam" id="PF01535">
    <property type="entry name" value="PPR"/>
    <property type="match status" value="2"/>
</dbReference>
<dbReference type="PANTHER" id="PTHR47942:SF63">
    <property type="entry name" value="PENTATRICOPEPTIDE REPEAT-CONTAINING PROTEIN"/>
    <property type="match status" value="1"/>
</dbReference>
<dbReference type="InterPro" id="IPR011990">
    <property type="entry name" value="TPR-like_helical_dom_sf"/>
</dbReference>
<dbReference type="EMBL" id="HBEL01020537">
    <property type="protein sequence ID" value="CAD8413454.1"/>
    <property type="molecule type" value="Transcribed_RNA"/>
</dbReference>
<evidence type="ECO:0000256" key="2">
    <source>
        <dbReference type="PROSITE-ProRule" id="PRU00708"/>
    </source>
</evidence>
<accession>A0A6T8J5U1</accession>
<evidence type="ECO:0000256" key="1">
    <source>
        <dbReference type="ARBA" id="ARBA00022737"/>
    </source>
</evidence>
<dbReference type="PROSITE" id="PS51375">
    <property type="entry name" value="PPR"/>
    <property type="match status" value="1"/>
</dbReference>
<protein>
    <recommendedName>
        <fullName evidence="5">Pentacotripeptide-repeat region of PRORP domain-containing protein</fullName>
    </recommendedName>
</protein>
<dbReference type="AlphaFoldDB" id="A0A6T8J5U1"/>
<sequence length="350" mass="38668">MLAGYEAGDEFMRPDTVSLTLAIHAWSQSRLVGAADRAYLLLKKMLDGNEVIVRPNTKCFNAVIAAFARRGEAERAESILKLMLISNRENNRNKEQGIYPDTVSFNSVIDGWSKSGKPEAPERAMAIFRHMRDDRNKNVVPDTITLNSVINCIAKSKNNYNTRSGGSNAKKAYALLREIQSPKTGDYDTIRPNIITYTAIVNACAFSSDGENNFGLAKNSDAFKIAVKVMKESNSSPDVACQPDSRFYAAFLKMVANQLEIGDDRDAVARSVFQSCCRHGMVNTFILHNLGLASKSTLIKALDVNSNGDLNAKAIKRISASNINRDDIPLDWSCNVRQWTSTIKARTTAK</sequence>
<feature type="repeat" description="PPR" evidence="2">
    <location>
        <begin position="101"/>
        <end position="138"/>
    </location>
</feature>
<dbReference type="Gene3D" id="1.25.40.10">
    <property type="entry name" value="Tetratricopeptide repeat domain"/>
    <property type="match status" value="2"/>
</dbReference>
<reference evidence="3" key="1">
    <citation type="submission" date="2021-01" db="EMBL/GenBank/DDBJ databases">
        <authorList>
            <person name="Corre E."/>
            <person name="Pelletier E."/>
            <person name="Niang G."/>
            <person name="Scheremetjew M."/>
            <person name="Finn R."/>
            <person name="Kale V."/>
            <person name="Holt S."/>
            <person name="Cochrane G."/>
            <person name="Meng A."/>
            <person name="Brown T."/>
            <person name="Cohen L."/>
        </authorList>
    </citation>
    <scope>NUCLEOTIDE SEQUENCE</scope>
    <source>
        <strain evidence="3">CCAP1064/1</strain>
    </source>
</reference>
<dbReference type="EMBL" id="HBEL01020538">
    <property type="protein sequence ID" value="CAD8413455.1"/>
    <property type="molecule type" value="Transcribed_RNA"/>
</dbReference>
<dbReference type="InterPro" id="IPR002885">
    <property type="entry name" value="PPR_rpt"/>
</dbReference>
<gene>
    <name evidence="3" type="ORF">PINE0816_LOCUS9585</name>
    <name evidence="4" type="ORF">PINE0816_LOCUS9586</name>
</gene>
<evidence type="ECO:0008006" key="5">
    <source>
        <dbReference type="Google" id="ProtNLM"/>
    </source>
</evidence>
<evidence type="ECO:0000313" key="4">
    <source>
        <dbReference type="EMBL" id="CAD8413455.1"/>
    </source>
</evidence>